<feature type="transmembrane region" description="Helical" evidence="7">
    <location>
        <begin position="46"/>
        <end position="66"/>
    </location>
</feature>
<evidence type="ECO:0000313" key="9">
    <source>
        <dbReference type="EMBL" id="CAB4607974.1"/>
    </source>
</evidence>
<evidence type="ECO:0000256" key="2">
    <source>
        <dbReference type="ARBA" id="ARBA00005551"/>
    </source>
</evidence>
<dbReference type="AlphaFoldDB" id="A0A6J6H9T5"/>
<reference evidence="9" key="1">
    <citation type="submission" date="2020-05" db="EMBL/GenBank/DDBJ databases">
        <authorList>
            <person name="Chiriac C."/>
            <person name="Salcher M."/>
            <person name="Ghai R."/>
            <person name="Kavagutti S V."/>
        </authorList>
    </citation>
    <scope>NUCLEOTIDE SEQUENCE</scope>
</reference>
<organism evidence="9">
    <name type="scientific">freshwater metagenome</name>
    <dbReference type="NCBI Taxonomy" id="449393"/>
    <lineage>
        <taxon>unclassified sequences</taxon>
        <taxon>metagenomes</taxon>
        <taxon>ecological metagenomes</taxon>
    </lineage>
</organism>
<dbReference type="InterPro" id="IPR006153">
    <property type="entry name" value="Cation/H_exchanger_TM"/>
</dbReference>
<comment type="subcellular location">
    <subcellularLocation>
        <location evidence="1">Membrane</location>
        <topology evidence="1">Multi-pass membrane protein</topology>
    </subcellularLocation>
</comment>
<dbReference type="GO" id="GO:0015297">
    <property type="term" value="F:antiporter activity"/>
    <property type="evidence" value="ECO:0007669"/>
    <property type="project" value="InterPro"/>
</dbReference>
<evidence type="ECO:0000256" key="6">
    <source>
        <dbReference type="ARBA" id="ARBA00023136"/>
    </source>
</evidence>
<dbReference type="InterPro" id="IPR038770">
    <property type="entry name" value="Na+/solute_symporter_sf"/>
</dbReference>
<protein>
    <submittedName>
        <fullName evidence="9">Unannotated protein</fullName>
    </submittedName>
</protein>
<feature type="transmembrane region" description="Helical" evidence="7">
    <location>
        <begin position="6"/>
        <end position="34"/>
    </location>
</feature>
<dbReference type="GO" id="GO:0016020">
    <property type="term" value="C:membrane"/>
    <property type="evidence" value="ECO:0007669"/>
    <property type="project" value="UniProtKB-SubCell"/>
</dbReference>
<feature type="domain" description="Cation/H+ exchanger transmembrane" evidence="8">
    <location>
        <begin position="7"/>
        <end position="155"/>
    </location>
</feature>
<evidence type="ECO:0000256" key="1">
    <source>
        <dbReference type="ARBA" id="ARBA00004141"/>
    </source>
</evidence>
<dbReference type="EMBL" id="CAEZUQ010000060">
    <property type="protein sequence ID" value="CAB4607974.1"/>
    <property type="molecule type" value="Genomic_DNA"/>
</dbReference>
<dbReference type="Gene3D" id="1.20.1530.20">
    <property type="match status" value="1"/>
</dbReference>
<accession>A0A6J6H9T5</accession>
<feature type="transmembrane region" description="Helical" evidence="7">
    <location>
        <begin position="135"/>
        <end position="156"/>
    </location>
</feature>
<keyword evidence="5 7" id="KW-1133">Transmembrane helix</keyword>
<keyword evidence="3" id="KW-0813">Transport</keyword>
<keyword evidence="6 7" id="KW-0472">Membrane</keyword>
<feature type="transmembrane region" description="Helical" evidence="7">
    <location>
        <begin position="78"/>
        <end position="97"/>
    </location>
</feature>
<feature type="transmembrane region" description="Helical" evidence="7">
    <location>
        <begin position="109"/>
        <end position="129"/>
    </location>
</feature>
<dbReference type="PANTHER" id="PTHR42751:SF3">
    <property type="entry name" value="SODIUM_GLUTAMATE SYMPORTER"/>
    <property type="match status" value="1"/>
</dbReference>
<evidence type="ECO:0000259" key="8">
    <source>
        <dbReference type="Pfam" id="PF00999"/>
    </source>
</evidence>
<evidence type="ECO:0000256" key="7">
    <source>
        <dbReference type="SAM" id="Phobius"/>
    </source>
</evidence>
<dbReference type="GO" id="GO:1902600">
    <property type="term" value="P:proton transmembrane transport"/>
    <property type="evidence" value="ECO:0007669"/>
    <property type="project" value="InterPro"/>
</dbReference>
<evidence type="ECO:0000256" key="4">
    <source>
        <dbReference type="ARBA" id="ARBA00022692"/>
    </source>
</evidence>
<sequence>MIYSVSIGLVLAALGTVAFGIPMALAGFIAGLAINQSQDTDEIRKAILPFRDLFAVLFFVVIGSLIPPDELSNSWPFALLVLTMMIVLKTIPTALLAKLGKLKVRPLQFGVGISQIGEFSFVLGSIAFAENAITVSQYTGVLVAVVLSIVFSTILVRKVGNS</sequence>
<dbReference type="PANTHER" id="PTHR42751">
    <property type="entry name" value="SODIUM/HYDROGEN EXCHANGER FAMILY/TRKA DOMAIN PROTEIN"/>
    <property type="match status" value="1"/>
</dbReference>
<comment type="similarity">
    <text evidence="2">Belongs to the monovalent cation:proton antiporter 2 (CPA2) transporter (TC 2.A.37) family.</text>
</comment>
<proteinExistence type="inferred from homology"/>
<dbReference type="Pfam" id="PF00999">
    <property type="entry name" value="Na_H_Exchanger"/>
    <property type="match status" value="1"/>
</dbReference>
<evidence type="ECO:0000256" key="5">
    <source>
        <dbReference type="ARBA" id="ARBA00022989"/>
    </source>
</evidence>
<evidence type="ECO:0000256" key="3">
    <source>
        <dbReference type="ARBA" id="ARBA00022448"/>
    </source>
</evidence>
<keyword evidence="4 7" id="KW-0812">Transmembrane</keyword>
<gene>
    <name evidence="9" type="ORF">UFOPK1842_00606</name>
</gene>
<name>A0A6J6H9T5_9ZZZZ</name>